<dbReference type="PROSITE" id="PS00018">
    <property type="entry name" value="EF_HAND_1"/>
    <property type="match status" value="1"/>
</dbReference>
<dbReference type="GO" id="GO:0005615">
    <property type="term" value="C:extracellular space"/>
    <property type="evidence" value="ECO:0007669"/>
    <property type="project" value="TreeGrafter"/>
</dbReference>
<dbReference type="InterPro" id="IPR051950">
    <property type="entry name" value="Dev_reg/Prot_inhib"/>
</dbReference>
<comment type="caution">
    <text evidence="5">Lacks conserved residue(s) required for the propagation of feature annotation.</text>
</comment>
<dbReference type="CDD" id="cd00191">
    <property type="entry name" value="TY"/>
    <property type="match status" value="1"/>
</dbReference>
<proteinExistence type="predicted"/>
<dbReference type="InterPro" id="IPR018247">
    <property type="entry name" value="EF_Hand_1_Ca_BS"/>
</dbReference>
<sequence length="78" mass="9021">TFHPRCTLEGYYKAEQCHDNFCWCVDKYGREFDNSRVIGRNNDGDGNNDGELSIKELIPLETDLNEKCLKAYIDRCGL</sequence>
<evidence type="ECO:0000259" key="6">
    <source>
        <dbReference type="PROSITE" id="PS51162"/>
    </source>
</evidence>
<comment type="caution">
    <text evidence="7">The sequence shown here is derived from an EMBL/GenBank/DDBJ whole genome shotgun (WGS) entry which is preliminary data.</text>
</comment>
<dbReference type="InterPro" id="IPR000716">
    <property type="entry name" value="Thyroglobulin_1"/>
</dbReference>
<protein>
    <recommendedName>
        <fullName evidence="6">Thyroglobulin type-1 domain-containing protein</fullName>
    </recommendedName>
</protein>
<dbReference type="PANTHER" id="PTHR12352:SF25">
    <property type="entry name" value="SPARC_OSTEONECTIN, CWCV AND KAZAL LIKE DOMAINS PROTEOGLYCAN 1"/>
    <property type="match status" value="1"/>
</dbReference>
<keyword evidence="4" id="KW-1015">Disulfide bond</keyword>
<organism evidence="7 8">
    <name type="scientific">Wuchereria bancrofti</name>
    <dbReference type="NCBI Taxonomy" id="6293"/>
    <lineage>
        <taxon>Eukaryota</taxon>
        <taxon>Metazoa</taxon>
        <taxon>Ecdysozoa</taxon>
        <taxon>Nematoda</taxon>
        <taxon>Chromadorea</taxon>
        <taxon>Rhabditida</taxon>
        <taxon>Spirurina</taxon>
        <taxon>Spiruromorpha</taxon>
        <taxon>Filarioidea</taxon>
        <taxon>Onchocercidae</taxon>
        <taxon>Wuchereria</taxon>
    </lineage>
</organism>
<dbReference type="PROSITE" id="PS51162">
    <property type="entry name" value="THYROGLOBULIN_1_2"/>
    <property type="match status" value="1"/>
</dbReference>
<evidence type="ECO:0000256" key="2">
    <source>
        <dbReference type="ARBA" id="ARBA00022525"/>
    </source>
</evidence>
<dbReference type="GO" id="GO:0035592">
    <property type="term" value="P:establishment of protein localization to extracellular region"/>
    <property type="evidence" value="ECO:0007669"/>
    <property type="project" value="TreeGrafter"/>
</dbReference>
<dbReference type="PANTHER" id="PTHR12352">
    <property type="entry name" value="SECRETED MODULAR CALCIUM-BINDING PROTEIN"/>
    <property type="match status" value="1"/>
</dbReference>
<evidence type="ECO:0000256" key="3">
    <source>
        <dbReference type="ARBA" id="ARBA00022737"/>
    </source>
</evidence>
<dbReference type="AlphaFoldDB" id="J9E9A9"/>
<evidence type="ECO:0000256" key="4">
    <source>
        <dbReference type="ARBA" id="ARBA00023157"/>
    </source>
</evidence>
<dbReference type="Pfam" id="PF00086">
    <property type="entry name" value="Thyroglobulin_1"/>
    <property type="match status" value="1"/>
</dbReference>
<evidence type="ECO:0000256" key="1">
    <source>
        <dbReference type="ARBA" id="ARBA00004613"/>
    </source>
</evidence>
<reference evidence="8" key="1">
    <citation type="submission" date="2012-08" db="EMBL/GenBank/DDBJ databases">
        <title>The Genome Sequence of Wuchereria bancrofti.</title>
        <authorList>
            <person name="Nutman T.B."/>
            <person name="Fink D.L."/>
            <person name="Russ C."/>
            <person name="Young S."/>
            <person name="Zeng Q."/>
            <person name="Koehrsen M."/>
            <person name="Alvarado L."/>
            <person name="Berlin A."/>
            <person name="Chapman S.B."/>
            <person name="Chen Z."/>
            <person name="Freedman E."/>
            <person name="Gellesch M."/>
            <person name="Goldberg J."/>
            <person name="Griggs A."/>
            <person name="Gujja S."/>
            <person name="Heilman E.R."/>
            <person name="Heiman D."/>
            <person name="Hepburn T."/>
            <person name="Howarth C."/>
            <person name="Jen D."/>
            <person name="Larson L."/>
            <person name="Lewis B."/>
            <person name="Mehta T."/>
            <person name="Park D."/>
            <person name="Pearson M."/>
            <person name="Roberts A."/>
            <person name="Saif S."/>
            <person name="Shea T."/>
            <person name="Shenoy N."/>
            <person name="Sisk P."/>
            <person name="Stolte C."/>
            <person name="Sykes S."/>
            <person name="Walk T."/>
            <person name="White J."/>
            <person name="Yandava C."/>
            <person name="Haas B."/>
            <person name="Henn M.R."/>
            <person name="Nusbaum C."/>
            <person name="Birren B."/>
        </authorList>
    </citation>
    <scope>NUCLEOTIDE SEQUENCE [LARGE SCALE GENOMIC DNA]</scope>
    <source>
        <strain evidence="8">NA</strain>
    </source>
</reference>
<feature type="non-terminal residue" evidence="7">
    <location>
        <position position="1"/>
    </location>
</feature>
<evidence type="ECO:0000256" key="5">
    <source>
        <dbReference type="PROSITE-ProRule" id="PRU00500"/>
    </source>
</evidence>
<keyword evidence="3" id="KW-0677">Repeat</keyword>
<dbReference type="SUPFAM" id="SSF57610">
    <property type="entry name" value="Thyroglobulin type-1 domain"/>
    <property type="match status" value="1"/>
</dbReference>
<dbReference type="Gene3D" id="4.10.800.10">
    <property type="entry name" value="Thyroglobulin type-1"/>
    <property type="match status" value="1"/>
</dbReference>
<accession>J9E9A9</accession>
<evidence type="ECO:0000313" key="8">
    <source>
        <dbReference type="Proteomes" id="UP000004810"/>
    </source>
</evidence>
<dbReference type="EMBL" id="ADBV01017277">
    <property type="protein sequence ID" value="EJW71969.1"/>
    <property type="molecule type" value="Genomic_DNA"/>
</dbReference>
<evidence type="ECO:0000313" key="7">
    <source>
        <dbReference type="EMBL" id="EJW71969.1"/>
    </source>
</evidence>
<dbReference type="Proteomes" id="UP000004810">
    <property type="component" value="Unassembled WGS sequence"/>
</dbReference>
<name>J9E9A9_WUCBA</name>
<dbReference type="InterPro" id="IPR036857">
    <property type="entry name" value="Thyroglobulin_1_sf"/>
</dbReference>
<comment type="subcellular location">
    <subcellularLocation>
        <location evidence="1">Secreted</location>
    </subcellularLocation>
</comment>
<dbReference type="PROSITE" id="PS00484">
    <property type="entry name" value="THYROGLOBULIN_1_1"/>
    <property type="match status" value="1"/>
</dbReference>
<dbReference type="SMART" id="SM00211">
    <property type="entry name" value="TY"/>
    <property type="match status" value="1"/>
</dbReference>
<keyword evidence="2" id="KW-0964">Secreted</keyword>
<gene>
    <name evidence="7" type="ORF">WUBG_17124</name>
</gene>
<feature type="domain" description="Thyroglobulin type-1" evidence="6">
    <location>
        <begin position="1"/>
        <end position="68"/>
    </location>
</feature>